<evidence type="ECO:0000313" key="2">
    <source>
        <dbReference type="EMBL" id="GGK86324.1"/>
    </source>
</evidence>
<proteinExistence type="predicted"/>
<reference evidence="2" key="2">
    <citation type="submission" date="2022-09" db="EMBL/GenBank/DDBJ databases">
        <authorList>
            <person name="Sun Q."/>
            <person name="Ohkuma M."/>
        </authorList>
    </citation>
    <scope>NUCLEOTIDE SEQUENCE</scope>
    <source>
        <strain evidence="2">JCM 3093</strain>
    </source>
</reference>
<organism evidence="2 3">
    <name type="scientific">Planomonospora parontospora</name>
    <dbReference type="NCBI Taxonomy" id="58119"/>
    <lineage>
        <taxon>Bacteria</taxon>
        <taxon>Bacillati</taxon>
        <taxon>Actinomycetota</taxon>
        <taxon>Actinomycetes</taxon>
        <taxon>Streptosporangiales</taxon>
        <taxon>Streptosporangiaceae</taxon>
        <taxon>Planomonospora</taxon>
    </lineage>
</organism>
<dbReference type="Proteomes" id="UP000627984">
    <property type="component" value="Unassembled WGS sequence"/>
</dbReference>
<accession>A0AA37F6R8</accession>
<comment type="caution">
    <text evidence="2">The sequence shown here is derived from an EMBL/GenBank/DDBJ whole genome shotgun (WGS) entry which is preliminary data.</text>
</comment>
<dbReference type="AlphaFoldDB" id="A0AA37F6R8"/>
<feature type="region of interest" description="Disordered" evidence="1">
    <location>
        <begin position="1"/>
        <end position="24"/>
    </location>
</feature>
<evidence type="ECO:0000256" key="1">
    <source>
        <dbReference type="SAM" id="MobiDB-lite"/>
    </source>
</evidence>
<feature type="compositionally biased region" description="Basic and acidic residues" evidence="1">
    <location>
        <begin position="13"/>
        <end position="23"/>
    </location>
</feature>
<gene>
    <name evidence="2" type="ORF">GCM10010126_51970</name>
</gene>
<reference evidence="2" key="1">
    <citation type="journal article" date="2014" name="Int. J. Syst. Evol. Microbiol.">
        <title>Complete genome sequence of Corynebacterium casei LMG S-19264T (=DSM 44701T), isolated from a smear-ripened cheese.</title>
        <authorList>
            <consortium name="US DOE Joint Genome Institute (JGI-PGF)"/>
            <person name="Walter F."/>
            <person name="Albersmeier A."/>
            <person name="Kalinowski J."/>
            <person name="Ruckert C."/>
        </authorList>
    </citation>
    <scope>NUCLEOTIDE SEQUENCE</scope>
    <source>
        <strain evidence="2">JCM 3093</strain>
    </source>
</reference>
<dbReference type="EMBL" id="BMQD01000018">
    <property type="protein sequence ID" value="GGK86324.1"/>
    <property type="molecule type" value="Genomic_DNA"/>
</dbReference>
<protein>
    <submittedName>
        <fullName evidence="2">Uncharacterized protein</fullName>
    </submittedName>
</protein>
<feature type="region of interest" description="Disordered" evidence="1">
    <location>
        <begin position="39"/>
        <end position="61"/>
    </location>
</feature>
<name>A0AA37F6R8_9ACTN</name>
<sequence length="61" mass="6608">MRRAPRPSAQTVKPKEGSPRWDRSANTLLTALTPNELTPSVAKAATDRKGATGWTDGWFGV</sequence>
<evidence type="ECO:0000313" key="3">
    <source>
        <dbReference type="Proteomes" id="UP000627984"/>
    </source>
</evidence>